<comment type="caution">
    <text evidence="2">The sequence shown here is derived from an EMBL/GenBank/DDBJ whole genome shotgun (WGS) entry which is preliminary data.</text>
</comment>
<keyword evidence="3" id="KW-1185">Reference proteome</keyword>
<accession>A0A2T6BMR5</accession>
<reference evidence="2 3" key="1">
    <citation type="submission" date="2018-04" db="EMBL/GenBank/DDBJ databases">
        <title>Genomic Encyclopedia of Archaeal and Bacterial Type Strains, Phase II (KMG-II): from individual species to whole genera.</title>
        <authorList>
            <person name="Goeker M."/>
        </authorList>
    </citation>
    <scope>NUCLEOTIDE SEQUENCE [LARGE SCALE GENOMIC DNA]</scope>
    <source>
        <strain evidence="2 3">DSM 100977</strain>
    </source>
</reference>
<evidence type="ECO:0000256" key="1">
    <source>
        <dbReference type="SAM" id="MobiDB-lite"/>
    </source>
</evidence>
<sequence>MSERRGRRGMAGAHAAPATRDVNYRQLKNPLPPMDVFSRDEITNMHETALRTRALLPEAALATARDFFEYTLVIHHFDSLQDLIAKRAKAGGAPPES</sequence>
<proteinExistence type="predicted"/>
<dbReference type="Proteomes" id="UP000243978">
    <property type="component" value="Unassembled WGS sequence"/>
</dbReference>
<feature type="region of interest" description="Disordered" evidence="1">
    <location>
        <begin position="1"/>
        <end position="27"/>
    </location>
</feature>
<evidence type="ECO:0000313" key="3">
    <source>
        <dbReference type="Proteomes" id="UP000243978"/>
    </source>
</evidence>
<protein>
    <submittedName>
        <fullName evidence="2">Uncharacterized protein</fullName>
    </submittedName>
</protein>
<dbReference type="RefSeq" id="WP_107845482.1">
    <property type="nucleotide sequence ID" value="NZ_QBKS01000001.1"/>
</dbReference>
<dbReference type="AlphaFoldDB" id="A0A2T6BMR5"/>
<name>A0A2T6BMR5_9RHOB</name>
<gene>
    <name evidence="2" type="ORF">C8N43_2047</name>
</gene>
<organism evidence="2 3">
    <name type="scientific">Litoreibacter ponti</name>
    <dbReference type="NCBI Taxonomy" id="1510457"/>
    <lineage>
        <taxon>Bacteria</taxon>
        <taxon>Pseudomonadati</taxon>
        <taxon>Pseudomonadota</taxon>
        <taxon>Alphaproteobacteria</taxon>
        <taxon>Rhodobacterales</taxon>
        <taxon>Roseobacteraceae</taxon>
        <taxon>Litoreibacter</taxon>
    </lineage>
</organism>
<feature type="compositionally biased region" description="Low complexity" evidence="1">
    <location>
        <begin position="10"/>
        <end position="20"/>
    </location>
</feature>
<dbReference type="EMBL" id="QBKS01000001">
    <property type="protein sequence ID" value="PTX57380.1"/>
    <property type="molecule type" value="Genomic_DNA"/>
</dbReference>
<evidence type="ECO:0000313" key="2">
    <source>
        <dbReference type="EMBL" id="PTX57380.1"/>
    </source>
</evidence>